<feature type="transmembrane region" description="Helical" evidence="1">
    <location>
        <begin position="33"/>
        <end position="58"/>
    </location>
</feature>
<gene>
    <name evidence="2" type="ORF">V6M85_06350</name>
</gene>
<feature type="transmembrane region" description="Helical" evidence="1">
    <location>
        <begin position="165"/>
        <end position="183"/>
    </location>
</feature>
<dbReference type="EMBL" id="CP146016">
    <property type="protein sequence ID" value="WWQ61684.1"/>
    <property type="molecule type" value="Genomic_DNA"/>
</dbReference>
<name>A0AAX4L410_9CREN</name>
<evidence type="ECO:0000313" key="2">
    <source>
        <dbReference type="EMBL" id="WWQ61684.1"/>
    </source>
</evidence>
<feature type="transmembrane region" description="Helical" evidence="1">
    <location>
        <begin position="103"/>
        <end position="124"/>
    </location>
</feature>
<feature type="transmembrane region" description="Helical" evidence="1">
    <location>
        <begin position="189"/>
        <end position="206"/>
    </location>
</feature>
<evidence type="ECO:0000313" key="3">
    <source>
        <dbReference type="Proteomes" id="UP001432202"/>
    </source>
</evidence>
<feature type="transmembrane region" description="Helical" evidence="1">
    <location>
        <begin position="64"/>
        <end position="83"/>
    </location>
</feature>
<keyword evidence="1" id="KW-0812">Transmembrane</keyword>
<sequence length="254" mass="29441">MQYEIILLALIASLMVGIIILILYYIEKIKTYVGVFFIYFSLIMMITMFVGASLYLFYPSTSSLAIAFGINAFLMIPLIAYFLMTIRKLVNRHFRGERTHIVFFSILLVVNEVLMGSTFGIAQFGPSRFITPYYAFYYSINSYWFFYPMMAEMLALYILHYLKGLTYREVFPLIGAVAFPPTAFDYSEWFYSALIFSLGFSLVGVISSKKIWRYMYSALAVAILLLLINPIPYDILIIISMILYYLYLLPLGNR</sequence>
<organism evidence="2 3">
    <name type="scientific">Sulfolobus tengchongensis</name>
    <dbReference type="NCBI Taxonomy" id="207809"/>
    <lineage>
        <taxon>Archaea</taxon>
        <taxon>Thermoproteota</taxon>
        <taxon>Thermoprotei</taxon>
        <taxon>Sulfolobales</taxon>
        <taxon>Sulfolobaceae</taxon>
        <taxon>Sulfolobus</taxon>
    </lineage>
</organism>
<dbReference type="Proteomes" id="UP001432202">
    <property type="component" value="Chromosome"/>
</dbReference>
<feature type="transmembrane region" description="Helical" evidence="1">
    <location>
        <begin position="6"/>
        <end position="26"/>
    </location>
</feature>
<keyword evidence="3" id="KW-1185">Reference proteome</keyword>
<keyword evidence="1" id="KW-0472">Membrane</keyword>
<evidence type="ECO:0000256" key="1">
    <source>
        <dbReference type="SAM" id="Phobius"/>
    </source>
</evidence>
<accession>A0AAX4L410</accession>
<proteinExistence type="predicted"/>
<feature type="transmembrane region" description="Helical" evidence="1">
    <location>
        <begin position="136"/>
        <end position="158"/>
    </location>
</feature>
<feature type="transmembrane region" description="Helical" evidence="1">
    <location>
        <begin position="218"/>
        <end position="247"/>
    </location>
</feature>
<reference evidence="2 3" key="1">
    <citation type="submission" date="2024-02" db="EMBL/GenBank/DDBJ databases">
        <title>STSV induces naive adaptation in Sulfolobus.</title>
        <authorList>
            <person name="Xiang X."/>
            <person name="Song M."/>
        </authorList>
    </citation>
    <scope>NUCLEOTIDE SEQUENCE [LARGE SCALE GENOMIC DNA]</scope>
    <source>
        <strain evidence="2 3">RT2</strain>
    </source>
</reference>
<dbReference type="AlphaFoldDB" id="A0AAX4L410"/>
<keyword evidence="1" id="KW-1133">Transmembrane helix</keyword>
<protein>
    <submittedName>
        <fullName evidence="2">Uncharacterized protein</fullName>
    </submittedName>
</protein>